<keyword evidence="2" id="KW-1185">Reference proteome</keyword>
<accession>A0AAD7PVI5</accession>
<evidence type="ECO:0000313" key="1">
    <source>
        <dbReference type="EMBL" id="KAJ7968400.1"/>
    </source>
</evidence>
<dbReference type="AlphaFoldDB" id="A0AAD7PVI5"/>
<proteinExistence type="predicted"/>
<sequence>MDFVRSTLSSDKLGSVRHPTDNVYHVSGSSLANFNSLAHDDDGRSMGLMALAFSNMGEPFLCRNQFLGVCISLFINHCSCHHGLLGLISEGGFTLKTVA</sequence>
<dbReference type="Proteomes" id="UP001163823">
    <property type="component" value="Chromosome 5"/>
</dbReference>
<name>A0AAD7PVI5_QUISA</name>
<comment type="caution">
    <text evidence="1">The sequence shown here is derived from an EMBL/GenBank/DDBJ whole genome shotgun (WGS) entry which is preliminary data.</text>
</comment>
<organism evidence="1 2">
    <name type="scientific">Quillaja saponaria</name>
    <name type="common">Soap bark tree</name>
    <dbReference type="NCBI Taxonomy" id="32244"/>
    <lineage>
        <taxon>Eukaryota</taxon>
        <taxon>Viridiplantae</taxon>
        <taxon>Streptophyta</taxon>
        <taxon>Embryophyta</taxon>
        <taxon>Tracheophyta</taxon>
        <taxon>Spermatophyta</taxon>
        <taxon>Magnoliopsida</taxon>
        <taxon>eudicotyledons</taxon>
        <taxon>Gunneridae</taxon>
        <taxon>Pentapetalae</taxon>
        <taxon>rosids</taxon>
        <taxon>fabids</taxon>
        <taxon>Fabales</taxon>
        <taxon>Quillajaceae</taxon>
        <taxon>Quillaja</taxon>
    </lineage>
</organism>
<reference evidence="1" key="1">
    <citation type="journal article" date="2023" name="Science">
        <title>Elucidation of the pathway for biosynthesis of saponin adjuvants from the soapbark tree.</title>
        <authorList>
            <person name="Reed J."/>
            <person name="Orme A."/>
            <person name="El-Demerdash A."/>
            <person name="Owen C."/>
            <person name="Martin L.B.B."/>
            <person name="Misra R.C."/>
            <person name="Kikuchi S."/>
            <person name="Rejzek M."/>
            <person name="Martin A.C."/>
            <person name="Harkess A."/>
            <person name="Leebens-Mack J."/>
            <person name="Louveau T."/>
            <person name="Stephenson M.J."/>
            <person name="Osbourn A."/>
        </authorList>
    </citation>
    <scope>NUCLEOTIDE SEQUENCE</scope>
    <source>
        <strain evidence="1">S10</strain>
    </source>
</reference>
<protein>
    <submittedName>
        <fullName evidence="1">Uncharacterized protein</fullName>
    </submittedName>
</protein>
<dbReference type="EMBL" id="JARAOO010000005">
    <property type="protein sequence ID" value="KAJ7968400.1"/>
    <property type="molecule type" value="Genomic_DNA"/>
</dbReference>
<dbReference type="KEGG" id="qsa:O6P43_012506"/>
<evidence type="ECO:0000313" key="2">
    <source>
        <dbReference type="Proteomes" id="UP001163823"/>
    </source>
</evidence>
<gene>
    <name evidence="1" type="ORF">O6P43_012506</name>
</gene>